<protein>
    <submittedName>
        <fullName evidence="1">Uncharacterized protein</fullName>
    </submittedName>
</protein>
<proteinExistence type="predicted"/>
<sequence length="135" mass="14718">MAPHLQVRCSRSSVQMDSKDKKIQTINAETIQRLIRSLLSEKRNIYLSKPAPGFVGEVTRVVADEVVPEPAVRQHEPLAGVGDAMIRLPPLLLPGAFHRRGLASQPQLLHELVLDAGAPAVVSIIAKRPHLHGHG</sequence>
<name>J3M278_ORYBR</name>
<dbReference type="Proteomes" id="UP000006038">
    <property type="component" value="Chromosome 4"/>
</dbReference>
<dbReference type="HOGENOM" id="CLU_1888942_0_0_1"/>
<dbReference type="Gramene" id="OB04G35030.1">
    <property type="protein sequence ID" value="OB04G35030.1"/>
    <property type="gene ID" value="OB04G35030"/>
</dbReference>
<evidence type="ECO:0000313" key="2">
    <source>
        <dbReference type="Proteomes" id="UP000006038"/>
    </source>
</evidence>
<organism evidence="1">
    <name type="scientific">Oryza brachyantha</name>
    <name type="common">malo sina</name>
    <dbReference type="NCBI Taxonomy" id="4533"/>
    <lineage>
        <taxon>Eukaryota</taxon>
        <taxon>Viridiplantae</taxon>
        <taxon>Streptophyta</taxon>
        <taxon>Embryophyta</taxon>
        <taxon>Tracheophyta</taxon>
        <taxon>Spermatophyta</taxon>
        <taxon>Magnoliopsida</taxon>
        <taxon>Liliopsida</taxon>
        <taxon>Poales</taxon>
        <taxon>Poaceae</taxon>
        <taxon>BOP clade</taxon>
        <taxon>Oryzoideae</taxon>
        <taxon>Oryzeae</taxon>
        <taxon>Oryzinae</taxon>
        <taxon>Oryza</taxon>
    </lineage>
</organism>
<reference evidence="1" key="1">
    <citation type="journal article" date="2013" name="Nat. Commun.">
        <title>Whole-genome sequencing of Oryza brachyantha reveals mechanisms underlying Oryza genome evolution.</title>
        <authorList>
            <person name="Chen J."/>
            <person name="Huang Q."/>
            <person name="Gao D."/>
            <person name="Wang J."/>
            <person name="Lang Y."/>
            <person name="Liu T."/>
            <person name="Li B."/>
            <person name="Bai Z."/>
            <person name="Luis Goicoechea J."/>
            <person name="Liang C."/>
            <person name="Chen C."/>
            <person name="Zhang W."/>
            <person name="Sun S."/>
            <person name="Liao Y."/>
            <person name="Zhang X."/>
            <person name="Yang L."/>
            <person name="Song C."/>
            <person name="Wang M."/>
            <person name="Shi J."/>
            <person name="Liu G."/>
            <person name="Liu J."/>
            <person name="Zhou H."/>
            <person name="Zhou W."/>
            <person name="Yu Q."/>
            <person name="An N."/>
            <person name="Chen Y."/>
            <person name="Cai Q."/>
            <person name="Wang B."/>
            <person name="Liu B."/>
            <person name="Min J."/>
            <person name="Huang Y."/>
            <person name="Wu H."/>
            <person name="Li Z."/>
            <person name="Zhang Y."/>
            <person name="Yin Y."/>
            <person name="Song W."/>
            <person name="Jiang J."/>
            <person name="Jackson S.A."/>
            <person name="Wing R.A."/>
            <person name="Wang J."/>
            <person name="Chen M."/>
        </authorList>
    </citation>
    <scope>NUCLEOTIDE SEQUENCE [LARGE SCALE GENOMIC DNA]</scope>
    <source>
        <strain evidence="1">cv. IRGC 101232</strain>
    </source>
</reference>
<keyword evidence="2" id="KW-1185">Reference proteome</keyword>
<evidence type="ECO:0000313" key="1">
    <source>
        <dbReference type="EnsemblPlants" id="OB04G35030.1"/>
    </source>
</evidence>
<dbReference type="AlphaFoldDB" id="J3M278"/>
<reference evidence="1" key="2">
    <citation type="submission" date="2013-04" db="UniProtKB">
        <authorList>
            <consortium name="EnsemblPlants"/>
        </authorList>
    </citation>
    <scope>IDENTIFICATION</scope>
</reference>
<accession>J3M278</accession>
<dbReference type="EnsemblPlants" id="OB04G35030.1">
    <property type="protein sequence ID" value="OB04G35030.1"/>
    <property type="gene ID" value="OB04G35030"/>
</dbReference>